<evidence type="ECO:0000256" key="7">
    <source>
        <dbReference type="ARBA" id="ARBA00023136"/>
    </source>
</evidence>
<feature type="transmembrane region" description="Helical" evidence="11">
    <location>
        <begin position="691"/>
        <end position="714"/>
    </location>
</feature>
<feature type="domain" description="G-protein coupled receptors family 3 profile" evidence="13">
    <location>
        <begin position="474"/>
        <end position="735"/>
    </location>
</feature>
<protein>
    <submittedName>
        <fullName evidence="14">Major facilitator superfamily domain-containing protein 7</fullName>
    </submittedName>
</protein>
<feature type="transmembrane region" description="Helical" evidence="11">
    <location>
        <begin position="544"/>
        <end position="562"/>
    </location>
</feature>
<feature type="transmembrane region" description="Helical" evidence="11">
    <location>
        <begin position="509"/>
        <end position="532"/>
    </location>
</feature>
<dbReference type="OrthoDB" id="5984008at2759"/>
<evidence type="ECO:0000256" key="8">
    <source>
        <dbReference type="ARBA" id="ARBA00023170"/>
    </source>
</evidence>
<dbReference type="AlphaFoldDB" id="A0A4D9EEP3"/>
<dbReference type="PANTHER" id="PTHR24061:SF422">
    <property type="entry name" value="G-PROTEIN COUPLED RECEPTORS FAMILY 3 PROFILE DOMAIN-CONTAINING PROTEIN"/>
    <property type="match status" value="1"/>
</dbReference>
<keyword evidence="6" id="KW-0297">G-protein coupled receptor</keyword>
<feature type="chain" id="PRO_5020022681" evidence="12">
    <location>
        <begin position="19"/>
        <end position="764"/>
    </location>
</feature>
<evidence type="ECO:0000256" key="12">
    <source>
        <dbReference type="SAM" id="SignalP"/>
    </source>
</evidence>
<dbReference type="PANTHER" id="PTHR24061">
    <property type="entry name" value="CALCIUM-SENSING RECEPTOR-RELATED"/>
    <property type="match status" value="1"/>
</dbReference>
<organism evidence="14 15">
    <name type="scientific">Platysternon megacephalum</name>
    <name type="common">big-headed turtle</name>
    <dbReference type="NCBI Taxonomy" id="55544"/>
    <lineage>
        <taxon>Eukaryota</taxon>
        <taxon>Metazoa</taxon>
        <taxon>Chordata</taxon>
        <taxon>Craniata</taxon>
        <taxon>Vertebrata</taxon>
        <taxon>Euteleostomi</taxon>
        <taxon>Archelosauria</taxon>
        <taxon>Testudinata</taxon>
        <taxon>Testudines</taxon>
        <taxon>Cryptodira</taxon>
        <taxon>Durocryptodira</taxon>
        <taxon>Testudinoidea</taxon>
        <taxon>Platysternidae</taxon>
        <taxon>Platysternon</taxon>
    </lineage>
</organism>
<evidence type="ECO:0000256" key="1">
    <source>
        <dbReference type="ARBA" id="ARBA00004651"/>
    </source>
</evidence>
<dbReference type="FunFam" id="2.10.50.30:FF:000004">
    <property type="entry name" value="Taste receptor type 1 member 3-like protein"/>
    <property type="match status" value="1"/>
</dbReference>
<reference evidence="14 15" key="2">
    <citation type="submission" date="2019-04" db="EMBL/GenBank/DDBJ databases">
        <title>The genome sequence of big-headed turtle.</title>
        <authorList>
            <person name="Gong S."/>
        </authorList>
    </citation>
    <scope>NUCLEOTIDE SEQUENCE [LARGE SCALE GENOMIC DNA]</scope>
    <source>
        <strain evidence="14">DO16091913</strain>
        <tissue evidence="14">Muscle</tissue>
    </source>
</reference>
<keyword evidence="7 11" id="KW-0472">Membrane</keyword>
<dbReference type="GO" id="GO:0004930">
    <property type="term" value="F:G protein-coupled receptor activity"/>
    <property type="evidence" value="ECO:0007669"/>
    <property type="project" value="UniProtKB-KW"/>
</dbReference>
<evidence type="ECO:0000256" key="11">
    <source>
        <dbReference type="SAM" id="Phobius"/>
    </source>
</evidence>
<dbReference type="EMBL" id="QXTE01000062">
    <property type="protein sequence ID" value="TFK08867.1"/>
    <property type="molecule type" value="Genomic_DNA"/>
</dbReference>
<keyword evidence="15" id="KW-1185">Reference proteome</keyword>
<keyword evidence="3 11" id="KW-0812">Transmembrane</keyword>
<dbReference type="CDD" id="cd13953">
    <property type="entry name" value="7tm_classC_mGluR-like"/>
    <property type="match status" value="1"/>
</dbReference>
<dbReference type="Pfam" id="PF07562">
    <property type="entry name" value="NCD3G"/>
    <property type="match status" value="1"/>
</dbReference>
<dbReference type="Pfam" id="PF00003">
    <property type="entry name" value="7tm_3"/>
    <property type="match status" value="1"/>
</dbReference>
<sequence length="764" mass="85490">MSITGWALLLAVTHLVSAQESVQDCEGIWEQEGDVYVLGIFEVCFSSYVSLHDLIWAQLIRFALQTRRQFPDSNLRVGYKIVTHCEMPPTCSFFHLKRIWTNHVNGVEPIITLITSSSMRYKWNVVFFTGYLPTVFILHDRLMIYSKEVEVDGEGAVETLTTLVQFLGWNVLSVIQNNEKEILGVARNFTQKDKEEFCLEMHEQGSANATALHSSIMKTKGNVTVIFDYSGNFHKMSLVESVPGKQVILCCFWSKAPLLIPVPHPYDGIMSLHKRARTVPGFLEYLQTLGHQDSGEESLEYMFRQLCYRCEVNSSLQHQICFNYLPFLEVHLPFEEKNCTQEPINACATCLHRLASDDVIYQLATFFSKLQLAIDAFCRDNKILCAHMGETNTFKSQVPSSSCLRGCQPGQRKKPHDFLPLNCCYNCDKCEAGTYSNGSAIPKCWPCPLSEWSESGSASCWPKSCVYLSWLEPISILLVSLAALGMLLTVSVLVVYIRHGDTPIVKTAGGFIFYCNMAGFLCAFSSTLLVIGEPTSLKCKLQKSVFGISFALCLSSVLAKTVRILCSFESPVGRPSKLQMRLYLIIMGVGPFIQCLICMLWVYLDPPDAKRVYPEGEPHILLECHGDAGLGSSFVNGYLCFLAFCALACAMKSQSLPANFNDAQGIAYAMMIFFVTWLAVTPVLHSSRGKMANVVLGVVILLSAYSSLAALFLYKCYVILFRPERNTAEWIKKSTYEYCQKMAEKANLTIQMEGSVATVDTSVP</sequence>
<dbReference type="STRING" id="55544.A0A4D9EEP3"/>
<name>A0A4D9EEP3_9SAUR</name>
<dbReference type="InterPro" id="IPR011500">
    <property type="entry name" value="GPCR_3_9-Cys_dom"/>
</dbReference>
<dbReference type="InterPro" id="IPR000068">
    <property type="entry name" value="GPCR_3_Ca_sens_rcpt-rel"/>
</dbReference>
<evidence type="ECO:0000256" key="10">
    <source>
        <dbReference type="ARBA" id="ARBA00023224"/>
    </source>
</evidence>
<evidence type="ECO:0000256" key="4">
    <source>
        <dbReference type="ARBA" id="ARBA00022729"/>
    </source>
</evidence>
<dbReference type="GO" id="GO:0005886">
    <property type="term" value="C:plasma membrane"/>
    <property type="evidence" value="ECO:0007669"/>
    <property type="project" value="UniProtKB-SubCell"/>
</dbReference>
<evidence type="ECO:0000256" key="2">
    <source>
        <dbReference type="ARBA" id="ARBA00022475"/>
    </source>
</evidence>
<feature type="transmembrane region" description="Helical" evidence="11">
    <location>
        <begin position="474"/>
        <end position="497"/>
    </location>
</feature>
<keyword evidence="8" id="KW-0675">Receptor</keyword>
<dbReference type="Proteomes" id="UP000297703">
    <property type="component" value="Unassembled WGS sequence"/>
</dbReference>
<feature type="signal peptide" evidence="12">
    <location>
        <begin position="1"/>
        <end position="18"/>
    </location>
</feature>
<evidence type="ECO:0000259" key="13">
    <source>
        <dbReference type="PROSITE" id="PS50259"/>
    </source>
</evidence>
<dbReference type="InterPro" id="IPR038550">
    <property type="entry name" value="GPCR_3_9-Cys_sf"/>
</dbReference>
<evidence type="ECO:0000256" key="6">
    <source>
        <dbReference type="ARBA" id="ARBA00023040"/>
    </source>
</evidence>
<feature type="transmembrane region" description="Helical" evidence="11">
    <location>
        <begin position="582"/>
        <end position="604"/>
    </location>
</feature>
<evidence type="ECO:0000256" key="5">
    <source>
        <dbReference type="ARBA" id="ARBA00022989"/>
    </source>
</evidence>
<dbReference type="PROSITE" id="PS50259">
    <property type="entry name" value="G_PROTEIN_RECEP_F3_4"/>
    <property type="match status" value="1"/>
</dbReference>
<comment type="subcellular location">
    <subcellularLocation>
        <location evidence="1">Cell membrane</location>
        <topology evidence="1">Multi-pass membrane protein</topology>
    </subcellularLocation>
</comment>
<proteinExistence type="predicted"/>
<evidence type="ECO:0000256" key="9">
    <source>
        <dbReference type="ARBA" id="ARBA00023180"/>
    </source>
</evidence>
<keyword evidence="10" id="KW-0807">Transducer</keyword>
<keyword evidence="9" id="KW-0325">Glycoprotein</keyword>
<reference evidence="14 15" key="1">
    <citation type="submission" date="2019-04" db="EMBL/GenBank/DDBJ databases">
        <title>Draft genome of the big-headed turtle Platysternon megacephalum.</title>
        <authorList>
            <person name="Gong S."/>
        </authorList>
    </citation>
    <scope>NUCLEOTIDE SEQUENCE [LARGE SCALE GENOMIC DNA]</scope>
    <source>
        <strain evidence="14">DO16091913</strain>
        <tissue evidence="14">Muscle</tissue>
    </source>
</reference>
<feature type="transmembrane region" description="Helical" evidence="11">
    <location>
        <begin position="635"/>
        <end position="653"/>
    </location>
</feature>
<evidence type="ECO:0000313" key="15">
    <source>
        <dbReference type="Proteomes" id="UP000297703"/>
    </source>
</evidence>
<dbReference type="InterPro" id="IPR017978">
    <property type="entry name" value="GPCR_3_C"/>
</dbReference>
<keyword evidence="2" id="KW-1003">Cell membrane</keyword>
<keyword evidence="5 11" id="KW-1133">Transmembrane helix</keyword>
<evidence type="ECO:0000313" key="14">
    <source>
        <dbReference type="EMBL" id="TFK08867.1"/>
    </source>
</evidence>
<feature type="transmembrane region" description="Helical" evidence="11">
    <location>
        <begin position="665"/>
        <end position="685"/>
    </location>
</feature>
<comment type="caution">
    <text evidence="14">The sequence shown here is derived from an EMBL/GenBank/DDBJ whole genome shotgun (WGS) entry which is preliminary data.</text>
</comment>
<gene>
    <name evidence="14" type="ORF">DR999_PMT08156</name>
</gene>
<accession>A0A4D9EEP3</accession>
<evidence type="ECO:0000256" key="3">
    <source>
        <dbReference type="ARBA" id="ARBA00022692"/>
    </source>
</evidence>
<keyword evidence="4 12" id="KW-0732">Signal</keyword>
<dbReference type="Gene3D" id="2.10.50.30">
    <property type="entry name" value="GPCR, family 3, nine cysteines domain"/>
    <property type="match status" value="1"/>
</dbReference>